<organism evidence="3 5">
    <name type="scientific">Aeromonas taiwanensis</name>
    <dbReference type="NCBI Taxonomy" id="633417"/>
    <lineage>
        <taxon>Bacteria</taxon>
        <taxon>Pseudomonadati</taxon>
        <taxon>Pseudomonadota</taxon>
        <taxon>Gammaproteobacteria</taxon>
        <taxon>Aeromonadales</taxon>
        <taxon>Aeromonadaceae</taxon>
        <taxon>Aeromonas</taxon>
    </lineage>
</organism>
<dbReference type="Gene3D" id="3.40.50.2000">
    <property type="entry name" value="Glycogen Phosphorylase B"/>
    <property type="match status" value="1"/>
</dbReference>
<protein>
    <submittedName>
        <fullName evidence="3">Glycosyltransferase</fullName>
    </submittedName>
</protein>
<dbReference type="OrthoDB" id="9768937at2"/>
<comment type="caution">
    <text evidence="3">The sequence shown here is derived from an EMBL/GenBank/DDBJ whole genome shotgun (WGS) entry which is preliminary data.</text>
</comment>
<evidence type="ECO:0000313" key="2">
    <source>
        <dbReference type="EMBL" id="TFF78405.1"/>
    </source>
</evidence>
<gene>
    <name evidence="2" type="ORF">DRM93_05740</name>
    <name evidence="3" type="ORF">DRM94_05740</name>
</gene>
<sequence length="423" mass="48105">MLIIANTLEFNGGTTFILRYCRESYSRGKKVGVLVMTGKSSSPLPLYNEICKYADVYYLEEYMQFSASRVLSNTPLIGFLPINIDGLKDIIIKHDSSVHVMGVFGLLFINNVVHKMNLMVKVSVGIYHQNEFMFNSKWYFTKFAHKVFKKIGSNGVVFLNEANINSYSKFFNIDYSSATLVPVGIELPLPRGVCYGSSLSRRIVSIGNLYNFKTYNHHIITIMPRLIKLDPEFSYEIYGHGPYEKELREKVEKLGIVDRVKFNGRIPYSEFAAVLHGAFMFVGSGTAVVEAAALGVPAMIGIESSKQAITYGFLNEINGYSYNEFEINRTTFDMQDKIQGILDNSDNWNCVSKLCQDKAADFSISKTYEIIENRENSFPALKLDKSNIFIKWRVTLSFLLCVFFHLCKIDRSFSNRRDQGTIS</sequence>
<feature type="domain" description="Glycosyl transferase family 1" evidence="1">
    <location>
        <begin position="203"/>
        <end position="298"/>
    </location>
</feature>
<dbReference type="Proteomes" id="UP000297720">
    <property type="component" value="Unassembled WGS sequence"/>
</dbReference>
<dbReference type="GO" id="GO:1901135">
    <property type="term" value="P:carbohydrate derivative metabolic process"/>
    <property type="evidence" value="ECO:0007669"/>
    <property type="project" value="UniProtKB-ARBA"/>
</dbReference>
<keyword evidence="3" id="KW-0808">Transferase</keyword>
<dbReference type="AlphaFoldDB" id="A0A5F0KDE4"/>
<dbReference type="RefSeq" id="WP_134695101.1">
    <property type="nucleotide sequence ID" value="NZ_QORJ01000009.1"/>
</dbReference>
<evidence type="ECO:0000313" key="4">
    <source>
        <dbReference type="Proteomes" id="UP000297720"/>
    </source>
</evidence>
<reference evidence="3 5" key="1">
    <citation type="submission" date="2018-06" db="EMBL/GenBank/DDBJ databases">
        <title>Occurrence of a novel blaKPC-2- and qnrS2- harbouring IncP6 plasmid from Aeromonas taiwanensis isolates recovered from the river sediments.</title>
        <authorList>
            <person name="Zheng B."/>
            <person name="Yu X."/>
            <person name="Xiao Y."/>
        </authorList>
    </citation>
    <scope>NUCLEOTIDE SEQUENCE [LARGE SCALE GENOMIC DNA]</scope>
    <source>
        <strain evidence="2 4">1713</strain>
        <strain evidence="3 5">198</strain>
    </source>
</reference>
<dbReference type="GO" id="GO:0016757">
    <property type="term" value="F:glycosyltransferase activity"/>
    <property type="evidence" value="ECO:0007669"/>
    <property type="project" value="InterPro"/>
</dbReference>
<evidence type="ECO:0000259" key="1">
    <source>
        <dbReference type="Pfam" id="PF00534"/>
    </source>
</evidence>
<dbReference type="EMBL" id="QORL01000008">
    <property type="protein sequence ID" value="TFF78405.1"/>
    <property type="molecule type" value="Genomic_DNA"/>
</dbReference>
<evidence type="ECO:0000313" key="5">
    <source>
        <dbReference type="Proteomes" id="UP000297914"/>
    </source>
</evidence>
<dbReference type="InterPro" id="IPR001296">
    <property type="entry name" value="Glyco_trans_1"/>
</dbReference>
<dbReference type="EMBL" id="QORK01000008">
    <property type="protein sequence ID" value="TFF82465.1"/>
    <property type="molecule type" value="Genomic_DNA"/>
</dbReference>
<accession>A0A5F0KDE4</accession>
<name>A0A5F0KDE4_9GAMM</name>
<evidence type="ECO:0000313" key="3">
    <source>
        <dbReference type="EMBL" id="TFF82465.1"/>
    </source>
</evidence>
<keyword evidence="4" id="KW-1185">Reference proteome</keyword>
<dbReference type="SUPFAM" id="SSF53756">
    <property type="entry name" value="UDP-Glycosyltransferase/glycogen phosphorylase"/>
    <property type="match status" value="1"/>
</dbReference>
<dbReference type="Pfam" id="PF00534">
    <property type="entry name" value="Glycos_transf_1"/>
    <property type="match status" value="1"/>
</dbReference>
<proteinExistence type="predicted"/>
<dbReference type="Proteomes" id="UP000297914">
    <property type="component" value="Unassembled WGS sequence"/>
</dbReference>
<dbReference type="PANTHER" id="PTHR12526">
    <property type="entry name" value="GLYCOSYLTRANSFERASE"/>
    <property type="match status" value="1"/>
</dbReference>